<evidence type="ECO:0000256" key="7">
    <source>
        <dbReference type="ARBA" id="ARBA00023180"/>
    </source>
</evidence>
<sequence>MVCQRTSVKYRNCDKNMFSLRWTCVYFLAACLVAECHVKLNVPRVRLPYFDNLSVNFTLQVGTPGCYRWSVSRQDIITITTEGLTSENDETLTEYNGAPCSDKAVISTVPRASPCCPATAIVYAEDAVTKETVRCDVIIDKITSIYIRTTTKELHLEEAPSKFYIQAYGSKDNEFSTLDGIPFIWALESFKETSTLIDPQSIMRFMPFSESPYKAPPGVAALEAKRQQGDSVLVEGIKTGSAVVVSRINDPLYRSIDSRVRIVVVANLILEPNEAIVVPGTVVPLKLIQIKHGQKVEIKLPSSVYEFEVTNNSVIDYDPKVSEIRALAYGESKILVKDKNCVDGLEDEQPESLTSRIYVREPKFLSLHVMPYRNWALTINQPYEIHVEVYDAENQKITLGDNVFVETKFDPMYFRVDYSSPNGTYHYGLPIKKGSAFVTAVLKKITLVDGSVLEPSGQPRVKAEMEIFQSIAINPKETILPWDPTIQPKYELRWNPSGGSGSFIWSSTNSSVVTVSQSGTAKTSWFGSVNVTAAASVNSNIKGHARVHILPPTGMEIIPHIVEAEVGTAIQVPLAFYTVRPNDINKTRVSYSSCGKLPFKVEVLDPNFEFDSKTHYPHMKPACVVLPVVGKTLGSSLVNVKYAVNGLSFEDSVTVSTFKPLEVLEPVSKVTVLAVGSSRQVVFHGGPRPLLEKHAGFVRKLSIVNDTVALQREVKLDEGAKDDLYVYEVTCREVGSTDAAFSIGNTKSSATENAVVRVAVVQVICAEPSSMYFKVETPLKANCPNDGSAAQVVRVSVPNYENTLVSVIVKDSNGKKFDNISSLQIDWISKPDLVDFGNSGFVVTESVRHDLGYIVPGKGYQTIIPKGISGNVEVSAEVKGYREEYLRTYSIRARKMAPQYEDENELHHSMDLQLVADVSVDPPKVKVFNHPSAKVTVRINDGSGHFEVDTGKSSVVDVIYHESNKTLVIQPVAQGNVKIKIRDLCITSKKDAEVSVEVNGVGFIKVDVEDEIKLDDETIMQVSVFDFAKNILTPEMLRLVRLQLHAPKSDVLQIRPLPSIDQDNTLRFNVRGKALGEATISFSADGHDEVMGVGSIKSVPKTISVFPPLRLSPSHMTVLVGSVYQIMSFGGPQTNSQVRFLTDTSETIQVSSSGLVTGKVVGKTKIHGRSVDISTKKIYSEDYVEVEVVNLKGIRIVSPLTHILSNEKMPLRAVGLTDGGQEIETSLLLGANSPIMTFEWSSSNRECGDLIRPFQASGYIPPSGDQAQLQFHAKRPGSTTVKLVVSFGGKMYTTTVDISVTEQMILLNHPQTGPSILITPNSEISLKTNKDSDALVSYTIQCAKDPKVADRPIVTVDGNGVVHSNDLIGQAVILITAVENFGMVQSRTVIVEVKRVSYIMASPSLPVNFSNKQLKVLPRGIPVFITTTFHDNTGRTFNSVSHTTKARPNRFDAVQIDGVPSNHTYKVTTISEDRVSIKVHDEASSHLVDYLSFSVGEAIEPKLTMNTMNVGDVICFTCGLVASRSTAANGRWSSNPAKSLKIDAETGAGVALVPGNVVVTYEVDGVALHSQSIYVHGAAKIALSKTTPPAVINNSTVSKTTDIPVTLDDSSGSVFGTNCSEHLPETLDAPFTCDLAFDNADVKIKISELFNVGPVFLKNQGRFACRISQTRNQRSLLKSSVINSKLNLLAKLNNDAIEPHLKTTTARYGIQSQPVTFKFYPAVYLHTPDLLLTTDTQSGSIIITGLKHILDEIKIIPSQDEYLQVSQPVIDRSPTYNKHALEMPANVIEGSQTYSYQVRLSSRFWYSGMSSDERLIVKIYSSRTEQELEVPVKIKIVSGPAMSSSDKEGLLGYLGYLTHLVYVTVMIPLMGIIILIVLAIGYRQYNQKKSGATATNAAVFVTNPQFHGSPHRYAPTPPSSASFSGSPGSGDMHTHGGAGDSPHTPRLRLFSAQDTGYFGSPLNK</sequence>
<keyword evidence="3 10" id="KW-0812">Transmembrane</keyword>
<keyword evidence="7" id="KW-0325">Glycoprotein</keyword>
<evidence type="ECO:0000256" key="4">
    <source>
        <dbReference type="ARBA" id="ARBA00022729"/>
    </source>
</evidence>
<dbReference type="Pfam" id="PF25354">
    <property type="entry name" value="Ig_NUP210_16th"/>
    <property type="match status" value="1"/>
</dbReference>
<accession>A0ABP1QD23</accession>
<dbReference type="Pfam" id="PF02368">
    <property type="entry name" value="Big_2"/>
    <property type="match status" value="1"/>
</dbReference>
<dbReference type="Pfam" id="PF26183">
    <property type="entry name" value="Ig_NUP210_14th"/>
    <property type="match status" value="1"/>
</dbReference>
<keyword evidence="4" id="KW-0732">Signal</keyword>
<feature type="compositionally biased region" description="Low complexity" evidence="9">
    <location>
        <begin position="1919"/>
        <end position="1930"/>
    </location>
</feature>
<dbReference type="InterPro" id="IPR055095">
    <property type="entry name" value="NUP210_Ig_C"/>
</dbReference>
<dbReference type="EMBL" id="CAXLJM020000031">
    <property type="protein sequence ID" value="CAL8098880.1"/>
    <property type="molecule type" value="Genomic_DNA"/>
</dbReference>
<evidence type="ECO:0000256" key="8">
    <source>
        <dbReference type="ARBA" id="ARBA00023242"/>
    </source>
</evidence>
<dbReference type="Proteomes" id="UP001642540">
    <property type="component" value="Unassembled WGS sequence"/>
</dbReference>
<feature type="region of interest" description="Disordered" evidence="9">
    <location>
        <begin position="1909"/>
        <end position="1946"/>
    </location>
</feature>
<keyword evidence="5 10" id="KW-1133">Transmembrane helix</keyword>
<evidence type="ECO:0000256" key="1">
    <source>
        <dbReference type="ARBA" id="ARBA00004590"/>
    </source>
</evidence>
<evidence type="ECO:0000256" key="2">
    <source>
        <dbReference type="ARBA" id="ARBA00007313"/>
    </source>
</evidence>
<dbReference type="Pfam" id="PF22969">
    <property type="entry name" value="Ig_NUP210_2nd"/>
    <property type="match status" value="1"/>
</dbReference>
<dbReference type="InterPro" id="IPR003343">
    <property type="entry name" value="Big_2"/>
</dbReference>
<dbReference type="Pfam" id="PF26182">
    <property type="entry name" value="Ig_NUP210_5th"/>
    <property type="match status" value="1"/>
</dbReference>
<proteinExistence type="inferred from homology"/>
<dbReference type="InterPro" id="IPR008964">
    <property type="entry name" value="Invasin/intimin_cell_adhesion"/>
</dbReference>
<feature type="domain" description="BIG2" evidence="11">
    <location>
        <begin position="473"/>
        <end position="545"/>
    </location>
</feature>
<keyword evidence="8" id="KW-0539">Nucleus</keyword>
<evidence type="ECO:0000313" key="12">
    <source>
        <dbReference type="EMBL" id="CAL8098880.1"/>
    </source>
</evidence>
<dbReference type="Pfam" id="PF24991">
    <property type="entry name" value="Ig_NUP210_4th"/>
    <property type="match status" value="1"/>
</dbReference>
<protein>
    <recommendedName>
        <fullName evidence="11">BIG2 domain-containing protein</fullName>
    </recommendedName>
</protein>
<dbReference type="PANTHER" id="PTHR23019">
    <property type="entry name" value="NUCLEAR PORE MEMBRANE GLYCOPROTEIN GP210-RELATED"/>
    <property type="match status" value="1"/>
</dbReference>
<comment type="caution">
    <text evidence="12">The sequence shown here is derived from an EMBL/GenBank/DDBJ whole genome shotgun (WGS) entry which is preliminary data.</text>
</comment>
<feature type="transmembrane region" description="Helical" evidence="10">
    <location>
        <begin position="1853"/>
        <end position="1880"/>
    </location>
</feature>
<dbReference type="Pfam" id="PF26184">
    <property type="entry name" value="Ig_NUP210_8th"/>
    <property type="match status" value="1"/>
</dbReference>
<dbReference type="InterPro" id="IPR055099">
    <property type="entry name" value="Ig_NUP210_7th"/>
</dbReference>
<dbReference type="InterPro" id="IPR055098">
    <property type="entry name" value="Ig_NUP210_3rd"/>
</dbReference>
<dbReference type="Pfam" id="PF22962">
    <property type="entry name" value="Ig_NUP210_7th"/>
    <property type="match status" value="1"/>
</dbReference>
<dbReference type="Pfam" id="PF22959">
    <property type="entry name" value="Ig_NUP210_15th"/>
    <property type="match status" value="1"/>
</dbReference>
<dbReference type="Pfam" id="PF26181">
    <property type="entry name" value="Ig_NUP210_13th"/>
    <property type="match status" value="1"/>
</dbReference>
<dbReference type="Pfam" id="PF22957">
    <property type="entry name" value="NUP210_Ig"/>
    <property type="match status" value="1"/>
</dbReference>
<comment type="similarity">
    <text evidence="2">Belongs to the NUP210 family.</text>
</comment>
<name>A0ABP1QD23_9HEXA</name>
<evidence type="ECO:0000256" key="10">
    <source>
        <dbReference type="SAM" id="Phobius"/>
    </source>
</evidence>
<dbReference type="Pfam" id="PF24902">
    <property type="entry name" value="Ig_NUP210_9th"/>
    <property type="match status" value="1"/>
</dbReference>
<evidence type="ECO:0000256" key="5">
    <source>
        <dbReference type="ARBA" id="ARBA00022989"/>
    </source>
</evidence>
<dbReference type="Gene3D" id="2.60.40.1080">
    <property type="match status" value="1"/>
</dbReference>
<gene>
    <name evidence="12" type="ORF">ODALV1_LOCUS10078</name>
</gene>
<dbReference type="InterPro" id="IPR056897">
    <property type="entry name" value="Ig_NUP210_4th"/>
</dbReference>
<dbReference type="Pfam" id="PF22967">
    <property type="entry name" value="Ig_NUP210_1st"/>
    <property type="match status" value="1"/>
</dbReference>
<evidence type="ECO:0000313" key="13">
    <source>
        <dbReference type="Proteomes" id="UP001642540"/>
    </source>
</evidence>
<dbReference type="InterPro" id="IPR045197">
    <property type="entry name" value="NUP210-like"/>
</dbReference>
<dbReference type="InterPro" id="IPR055094">
    <property type="entry name" value="NUP210_Ig15"/>
</dbReference>
<feature type="domain" description="BIG2" evidence="11">
    <location>
        <begin position="1105"/>
        <end position="1180"/>
    </location>
</feature>
<dbReference type="InterPro" id="IPR056899">
    <property type="entry name" value="Ig_NUP210_9th"/>
</dbReference>
<evidence type="ECO:0000256" key="9">
    <source>
        <dbReference type="SAM" id="MobiDB-lite"/>
    </source>
</evidence>
<dbReference type="InterPro" id="IPR057586">
    <property type="entry name" value="Ig_NUP210_16th"/>
</dbReference>
<reference evidence="12 13" key="1">
    <citation type="submission" date="2024-08" db="EMBL/GenBank/DDBJ databases">
        <authorList>
            <person name="Cucini C."/>
            <person name="Frati F."/>
        </authorList>
    </citation>
    <scope>NUCLEOTIDE SEQUENCE [LARGE SCALE GENOMIC DNA]</scope>
</reference>
<comment type="subcellular location">
    <subcellularLocation>
        <location evidence="1">Nucleus membrane</location>
        <topology evidence="1">Single-pass membrane protein</topology>
    </subcellularLocation>
</comment>
<evidence type="ECO:0000259" key="11">
    <source>
        <dbReference type="SMART" id="SM00635"/>
    </source>
</evidence>
<dbReference type="InterPro" id="IPR055097">
    <property type="entry name" value="Ig_NUP210_2nd"/>
</dbReference>
<keyword evidence="13" id="KW-1185">Reference proteome</keyword>
<dbReference type="Pfam" id="PF22963">
    <property type="entry name" value="Ig_NUP210_3rd"/>
    <property type="match status" value="1"/>
</dbReference>
<keyword evidence="6 10" id="KW-0472">Membrane</keyword>
<dbReference type="Pfam" id="PF24935">
    <property type="entry name" value="Ig_NUP210_6th"/>
    <property type="match status" value="1"/>
</dbReference>
<dbReference type="SUPFAM" id="SSF49373">
    <property type="entry name" value="Invasin/intimin cell-adhesion fragments"/>
    <property type="match status" value="1"/>
</dbReference>
<dbReference type="InterPro" id="IPR058779">
    <property type="entry name" value="Ig_NUP210_13th"/>
</dbReference>
<evidence type="ECO:0000256" key="3">
    <source>
        <dbReference type="ARBA" id="ARBA00022692"/>
    </source>
</evidence>
<dbReference type="SMART" id="SM00635">
    <property type="entry name" value="BID_2"/>
    <property type="match status" value="2"/>
</dbReference>
<dbReference type="InterPro" id="IPR055096">
    <property type="entry name" value="Ig_NUP210_1st"/>
</dbReference>
<evidence type="ECO:0000256" key="6">
    <source>
        <dbReference type="ARBA" id="ARBA00023136"/>
    </source>
</evidence>
<organism evidence="12 13">
    <name type="scientific">Orchesella dallaii</name>
    <dbReference type="NCBI Taxonomy" id="48710"/>
    <lineage>
        <taxon>Eukaryota</taxon>
        <taxon>Metazoa</taxon>
        <taxon>Ecdysozoa</taxon>
        <taxon>Arthropoda</taxon>
        <taxon>Hexapoda</taxon>
        <taxon>Collembola</taxon>
        <taxon>Entomobryomorpha</taxon>
        <taxon>Entomobryoidea</taxon>
        <taxon>Orchesellidae</taxon>
        <taxon>Orchesellinae</taxon>
        <taxon>Orchesella</taxon>
    </lineage>
</organism>
<dbReference type="InterPro" id="IPR056898">
    <property type="entry name" value="Ig_NUP210_6th"/>
</dbReference>
<dbReference type="PANTHER" id="PTHR23019:SF0">
    <property type="entry name" value="NUCLEAR PORE MEMBRANE GLYCOPROTEIN 210"/>
    <property type="match status" value="1"/>
</dbReference>